<dbReference type="EMBL" id="QFQP01000001">
    <property type="protein sequence ID" value="PZR18767.1"/>
    <property type="molecule type" value="Genomic_DNA"/>
</dbReference>
<protein>
    <submittedName>
        <fullName evidence="2">Uncharacterized protein</fullName>
    </submittedName>
</protein>
<accession>A0A2W5TX73</accession>
<keyword evidence="1" id="KW-0812">Transmembrane</keyword>
<feature type="transmembrane region" description="Helical" evidence="1">
    <location>
        <begin position="63"/>
        <end position="82"/>
    </location>
</feature>
<evidence type="ECO:0000256" key="1">
    <source>
        <dbReference type="SAM" id="Phobius"/>
    </source>
</evidence>
<dbReference type="AlphaFoldDB" id="A0A2W5TX73"/>
<proteinExistence type="predicted"/>
<evidence type="ECO:0000313" key="3">
    <source>
        <dbReference type="Proteomes" id="UP000249061"/>
    </source>
</evidence>
<reference evidence="2 3" key="1">
    <citation type="submission" date="2017-08" db="EMBL/GenBank/DDBJ databases">
        <title>Infants hospitalized years apart are colonized by the same room-sourced microbial strains.</title>
        <authorList>
            <person name="Brooks B."/>
            <person name="Olm M.R."/>
            <person name="Firek B.A."/>
            <person name="Baker R."/>
            <person name="Thomas B.C."/>
            <person name="Morowitz M.J."/>
            <person name="Banfield J.F."/>
        </authorList>
    </citation>
    <scope>NUCLEOTIDE SEQUENCE [LARGE SCALE GENOMIC DNA]</scope>
    <source>
        <strain evidence="2">S2_003_000_R2_14</strain>
    </source>
</reference>
<keyword evidence="1" id="KW-1133">Transmembrane helix</keyword>
<name>A0A2W5TX73_9BACT</name>
<feature type="transmembrane region" description="Helical" evidence="1">
    <location>
        <begin position="12"/>
        <end position="35"/>
    </location>
</feature>
<organism evidence="2 3">
    <name type="scientific">Archangium gephyra</name>
    <dbReference type="NCBI Taxonomy" id="48"/>
    <lineage>
        <taxon>Bacteria</taxon>
        <taxon>Pseudomonadati</taxon>
        <taxon>Myxococcota</taxon>
        <taxon>Myxococcia</taxon>
        <taxon>Myxococcales</taxon>
        <taxon>Cystobacterineae</taxon>
        <taxon>Archangiaceae</taxon>
        <taxon>Archangium</taxon>
    </lineage>
</organism>
<gene>
    <name evidence="2" type="ORF">DI536_02490</name>
</gene>
<keyword evidence="1" id="KW-0472">Membrane</keyword>
<dbReference type="Proteomes" id="UP000249061">
    <property type="component" value="Unassembled WGS sequence"/>
</dbReference>
<evidence type="ECO:0000313" key="2">
    <source>
        <dbReference type="EMBL" id="PZR18767.1"/>
    </source>
</evidence>
<comment type="caution">
    <text evidence="2">The sequence shown here is derived from an EMBL/GenBank/DDBJ whole genome shotgun (WGS) entry which is preliminary data.</text>
</comment>
<sequence>MSSVMSRQQGLGRAAIFGLVAGLVGSALVLGVSAFRNVGFECEYPGTEECVLETGARDEVARLQLYASLGMTLIAVGLFLTLRRKQAP</sequence>